<proteinExistence type="predicted"/>
<accession>A0AAW1UCH7</accession>
<reference evidence="2 3" key="1">
    <citation type="submission" date="2023-03" db="EMBL/GenBank/DDBJ databases">
        <title>Genome insight into feeding habits of ladybird beetles.</title>
        <authorList>
            <person name="Li H.-S."/>
            <person name="Huang Y.-H."/>
            <person name="Pang H."/>
        </authorList>
    </citation>
    <scope>NUCLEOTIDE SEQUENCE [LARGE SCALE GENOMIC DNA]</scope>
    <source>
        <strain evidence="2">SYSU_2023b</strain>
        <tissue evidence="2">Whole body</tissue>
    </source>
</reference>
<keyword evidence="3" id="KW-1185">Reference proteome</keyword>
<gene>
    <name evidence="2" type="ORF">WA026_021699</name>
</gene>
<feature type="compositionally biased region" description="Low complexity" evidence="1">
    <location>
        <begin position="237"/>
        <end position="250"/>
    </location>
</feature>
<dbReference type="Proteomes" id="UP001431783">
    <property type="component" value="Unassembled WGS sequence"/>
</dbReference>
<evidence type="ECO:0000313" key="2">
    <source>
        <dbReference type="EMBL" id="KAK9878391.1"/>
    </source>
</evidence>
<dbReference type="AlphaFoldDB" id="A0AAW1UCH7"/>
<sequence>MMKKYCAILVSESFILISIYCIQIGTSVSIPRLSNGKEISDLNKTEIDKLVLQQTEAIKKIVSDKQQVHFEYPQEVKADTELDEQENNTTEVNVEDLKIKCEYLEKLIRANNSKFEEIRQADNIETESAPNIFYRKKFPLQSYPVYFQGRKDNVRATTPKVKGFYITTDSSETTTVSAVTKTSNNVKSNIKYIKLEPVILQKTYLTNGNVVYYWHKSLPSAMHYTHSQKISEKPLETSPTTQPSTTSSSSYSFRNFFPFYPIGNSDSYQTTTESTTTTTTTTTPKNKVYTDFEDLSTHLRFVVPVPSAGADNFTRDPWFFDQFAYYPKSVQPNRVKVEVPYIPTFHVIKALAVPNKYLSDAQVNKVGEVEKSYSKYGPSI</sequence>
<dbReference type="EMBL" id="JARQZJ010000047">
    <property type="protein sequence ID" value="KAK9878391.1"/>
    <property type="molecule type" value="Genomic_DNA"/>
</dbReference>
<protein>
    <submittedName>
        <fullName evidence="2">Uncharacterized protein</fullName>
    </submittedName>
</protein>
<feature type="region of interest" description="Disordered" evidence="1">
    <location>
        <begin position="229"/>
        <end position="250"/>
    </location>
</feature>
<comment type="caution">
    <text evidence="2">The sequence shown here is derived from an EMBL/GenBank/DDBJ whole genome shotgun (WGS) entry which is preliminary data.</text>
</comment>
<organism evidence="2 3">
    <name type="scientific">Henosepilachna vigintioctopunctata</name>
    <dbReference type="NCBI Taxonomy" id="420089"/>
    <lineage>
        <taxon>Eukaryota</taxon>
        <taxon>Metazoa</taxon>
        <taxon>Ecdysozoa</taxon>
        <taxon>Arthropoda</taxon>
        <taxon>Hexapoda</taxon>
        <taxon>Insecta</taxon>
        <taxon>Pterygota</taxon>
        <taxon>Neoptera</taxon>
        <taxon>Endopterygota</taxon>
        <taxon>Coleoptera</taxon>
        <taxon>Polyphaga</taxon>
        <taxon>Cucujiformia</taxon>
        <taxon>Coccinelloidea</taxon>
        <taxon>Coccinellidae</taxon>
        <taxon>Epilachninae</taxon>
        <taxon>Epilachnini</taxon>
        <taxon>Henosepilachna</taxon>
    </lineage>
</organism>
<evidence type="ECO:0000256" key="1">
    <source>
        <dbReference type="SAM" id="MobiDB-lite"/>
    </source>
</evidence>
<evidence type="ECO:0000313" key="3">
    <source>
        <dbReference type="Proteomes" id="UP001431783"/>
    </source>
</evidence>
<name>A0AAW1UCH7_9CUCU</name>